<proteinExistence type="predicted"/>
<dbReference type="EMBL" id="JAQIZT010000008">
    <property type="protein sequence ID" value="KAJ6989374.1"/>
    <property type="molecule type" value="Genomic_DNA"/>
</dbReference>
<name>A0AAD6VUP0_9ROSI</name>
<organism evidence="2 3">
    <name type="scientific">Populus alba x Populus x berolinensis</name>
    <dbReference type="NCBI Taxonomy" id="444605"/>
    <lineage>
        <taxon>Eukaryota</taxon>
        <taxon>Viridiplantae</taxon>
        <taxon>Streptophyta</taxon>
        <taxon>Embryophyta</taxon>
        <taxon>Tracheophyta</taxon>
        <taxon>Spermatophyta</taxon>
        <taxon>Magnoliopsida</taxon>
        <taxon>eudicotyledons</taxon>
        <taxon>Gunneridae</taxon>
        <taxon>Pentapetalae</taxon>
        <taxon>rosids</taxon>
        <taxon>fabids</taxon>
        <taxon>Malpighiales</taxon>
        <taxon>Salicaceae</taxon>
        <taxon>Saliceae</taxon>
        <taxon>Populus</taxon>
    </lineage>
</organism>
<evidence type="ECO:0000313" key="3">
    <source>
        <dbReference type="Proteomes" id="UP001164929"/>
    </source>
</evidence>
<dbReference type="Proteomes" id="UP001164929">
    <property type="component" value="Chromosome 8"/>
</dbReference>
<sequence length="67" mass="7976">MFNILFFNESDFGLPPIICLEHLLSKYHLSFFLYKKKIIAFDFCTYNPMVPLWLVNVSFGTQIKFFS</sequence>
<accession>A0AAD6VUP0</accession>
<gene>
    <name evidence="1" type="ORF">NC653_022069</name>
    <name evidence="2" type="ORF">NC653_022072</name>
</gene>
<comment type="caution">
    <text evidence="2">The sequence shown here is derived from an EMBL/GenBank/DDBJ whole genome shotgun (WGS) entry which is preliminary data.</text>
</comment>
<dbReference type="AlphaFoldDB" id="A0AAD6VUP0"/>
<keyword evidence="3" id="KW-1185">Reference proteome</keyword>
<protein>
    <submittedName>
        <fullName evidence="2">Uncharacterized protein</fullName>
    </submittedName>
</protein>
<dbReference type="EMBL" id="JAQIZT010000008">
    <property type="protein sequence ID" value="KAJ6989371.1"/>
    <property type="molecule type" value="Genomic_DNA"/>
</dbReference>
<evidence type="ECO:0000313" key="1">
    <source>
        <dbReference type="EMBL" id="KAJ6989371.1"/>
    </source>
</evidence>
<evidence type="ECO:0000313" key="2">
    <source>
        <dbReference type="EMBL" id="KAJ6989374.1"/>
    </source>
</evidence>
<reference evidence="2" key="1">
    <citation type="journal article" date="2023" name="Mol. Ecol. Resour.">
        <title>Chromosome-level genome assembly of a triploid poplar Populus alba 'Berolinensis'.</title>
        <authorList>
            <person name="Chen S."/>
            <person name="Yu Y."/>
            <person name="Wang X."/>
            <person name="Wang S."/>
            <person name="Zhang T."/>
            <person name="Zhou Y."/>
            <person name="He R."/>
            <person name="Meng N."/>
            <person name="Wang Y."/>
            <person name="Liu W."/>
            <person name="Liu Z."/>
            <person name="Liu J."/>
            <person name="Guo Q."/>
            <person name="Huang H."/>
            <person name="Sederoff R.R."/>
            <person name="Wang G."/>
            <person name="Qu G."/>
            <person name="Chen S."/>
        </authorList>
    </citation>
    <scope>NUCLEOTIDE SEQUENCE</scope>
    <source>
        <strain evidence="2">SC-2020</strain>
    </source>
</reference>